<dbReference type="Proteomes" id="UP000026962">
    <property type="component" value="Chromosome 12"/>
</dbReference>
<reference evidence="1" key="2">
    <citation type="submission" date="2018-05" db="EMBL/GenBank/DDBJ databases">
        <title>OpunRS2 (Oryza punctata Reference Sequence Version 2).</title>
        <authorList>
            <person name="Zhang J."/>
            <person name="Kudrna D."/>
            <person name="Lee S."/>
            <person name="Talag J."/>
            <person name="Welchert J."/>
            <person name="Wing R.A."/>
        </authorList>
    </citation>
    <scope>NUCLEOTIDE SEQUENCE [LARGE SCALE GENOMIC DNA]</scope>
</reference>
<evidence type="ECO:0000313" key="2">
    <source>
        <dbReference type="Proteomes" id="UP000026962"/>
    </source>
</evidence>
<proteinExistence type="predicted"/>
<sequence length="103" mass="11021">MASLNSVHEIATAVAAAGNEAPMEQFMVVTDAAMGVLSPAGDAAKSSLDRDAGALNPGVEVSYDGKSGPRYSIQNSVRWHTFCLKENTQRLLKLVRCVRFHVS</sequence>
<reference evidence="1" key="1">
    <citation type="submission" date="2015-04" db="UniProtKB">
        <authorList>
            <consortium name="EnsemblPlants"/>
        </authorList>
    </citation>
    <scope>IDENTIFICATION</scope>
</reference>
<dbReference type="Gramene" id="OPUNC12G09090.1">
    <property type="protein sequence ID" value="OPUNC12G09090.1"/>
    <property type="gene ID" value="OPUNC12G09090"/>
</dbReference>
<dbReference type="EnsemblPlants" id="OPUNC12G09090.1">
    <property type="protein sequence ID" value="OPUNC12G09090.1"/>
    <property type="gene ID" value="OPUNC12G09090"/>
</dbReference>
<protein>
    <submittedName>
        <fullName evidence="1">Uncharacterized protein</fullName>
    </submittedName>
</protein>
<evidence type="ECO:0000313" key="1">
    <source>
        <dbReference type="EnsemblPlants" id="OPUNC12G09090.1"/>
    </source>
</evidence>
<organism evidence="1">
    <name type="scientific">Oryza punctata</name>
    <name type="common">Red rice</name>
    <dbReference type="NCBI Taxonomy" id="4537"/>
    <lineage>
        <taxon>Eukaryota</taxon>
        <taxon>Viridiplantae</taxon>
        <taxon>Streptophyta</taxon>
        <taxon>Embryophyta</taxon>
        <taxon>Tracheophyta</taxon>
        <taxon>Spermatophyta</taxon>
        <taxon>Magnoliopsida</taxon>
        <taxon>Liliopsida</taxon>
        <taxon>Poales</taxon>
        <taxon>Poaceae</taxon>
        <taxon>BOP clade</taxon>
        <taxon>Oryzoideae</taxon>
        <taxon>Oryzeae</taxon>
        <taxon>Oryzinae</taxon>
        <taxon>Oryza</taxon>
    </lineage>
</organism>
<accession>A0A0E0MLV1</accession>
<name>A0A0E0MLV1_ORYPU</name>
<dbReference type="AlphaFoldDB" id="A0A0E0MLV1"/>
<dbReference type="HOGENOM" id="CLU_2268151_0_0_1"/>
<keyword evidence="2" id="KW-1185">Reference proteome</keyword>